<feature type="domain" description="PPIase cyclophilin-type" evidence="3">
    <location>
        <begin position="104"/>
        <end position="254"/>
    </location>
</feature>
<dbReference type="AlphaFoldDB" id="A0A9X3SR52"/>
<organism evidence="4 5">
    <name type="scientific">Glycomyces luteolus</name>
    <dbReference type="NCBI Taxonomy" id="2670330"/>
    <lineage>
        <taxon>Bacteria</taxon>
        <taxon>Bacillati</taxon>
        <taxon>Actinomycetota</taxon>
        <taxon>Actinomycetes</taxon>
        <taxon>Glycomycetales</taxon>
        <taxon>Glycomycetaceae</taxon>
        <taxon>Glycomyces</taxon>
    </lineage>
</organism>
<comment type="caution">
    <text evidence="4">The sequence shown here is derived from an EMBL/GenBank/DDBJ whole genome shotgun (WGS) entry which is preliminary data.</text>
</comment>
<protein>
    <submittedName>
        <fullName evidence="4">Peptidylprolyl isomerase</fullName>
        <ecNumber evidence="4">5.2.1.8</ecNumber>
    </submittedName>
</protein>
<evidence type="ECO:0000256" key="2">
    <source>
        <dbReference type="SAM" id="Phobius"/>
    </source>
</evidence>
<evidence type="ECO:0000313" key="4">
    <source>
        <dbReference type="EMBL" id="MDA1361257.1"/>
    </source>
</evidence>
<dbReference type="Gene3D" id="2.40.100.10">
    <property type="entry name" value="Cyclophilin-like"/>
    <property type="match status" value="1"/>
</dbReference>
<evidence type="ECO:0000256" key="1">
    <source>
        <dbReference type="SAM" id="MobiDB-lite"/>
    </source>
</evidence>
<accession>A0A9X3SR52</accession>
<keyword evidence="2" id="KW-0812">Transmembrane</keyword>
<dbReference type="EC" id="5.2.1.8" evidence="4"/>
<keyword evidence="2" id="KW-0472">Membrane</keyword>
<feature type="transmembrane region" description="Helical" evidence="2">
    <location>
        <begin position="38"/>
        <end position="59"/>
    </location>
</feature>
<dbReference type="Proteomes" id="UP001146067">
    <property type="component" value="Unassembled WGS sequence"/>
</dbReference>
<evidence type="ECO:0000259" key="3">
    <source>
        <dbReference type="Pfam" id="PF00160"/>
    </source>
</evidence>
<reference evidence="4" key="1">
    <citation type="submission" date="2022-12" db="EMBL/GenBank/DDBJ databases">
        <title>Gycomyces niveus sp.nov.,a novel actinomycete isolated from soil in Shouguan.</title>
        <authorList>
            <person name="Yang X."/>
        </authorList>
    </citation>
    <scope>NUCLEOTIDE SEQUENCE</scope>
    <source>
        <strain evidence="4">NEAU-A15</strain>
    </source>
</reference>
<dbReference type="InterPro" id="IPR029000">
    <property type="entry name" value="Cyclophilin-like_dom_sf"/>
</dbReference>
<feature type="region of interest" description="Disordered" evidence="1">
    <location>
        <begin position="1"/>
        <end position="28"/>
    </location>
</feature>
<sequence>MDPRRDRSETEHEPVASNPYRGTAPWQREGTGSWKRGLAGLGAVVLTAGSIAAVAWLAFRDGGGEAGETGEVIAEQCSVTQADDAGQGADPMEPGTPAERSLATVQTNYGEIVVLLWGDLAPCGVQAFTHLSQTAFYASHECDRITTQTVAPTAILRCGSPGTDPETEESHGPGWRFQAETGMAGNDVSDVLALITDEQGRAGSSFALIRGAAVPTPGVSVIGGIVDGYEVLDQIAALTETVEYDGTPPVPVEIWGVTISDVEGLPTAPAPTGETPGLPTGTATPPLGATTPPGGTPSGTPTGTATPTGSATGTATPTGTATTGG</sequence>
<keyword evidence="4" id="KW-0413">Isomerase</keyword>
<feature type="region of interest" description="Disordered" evidence="1">
    <location>
        <begin position="265"/>
        <end position="325"/>
    </location>
</feature>
<dbReference type="EMBL" id="JAPZVP010000013">
    <property type="protein sequence ID" value="MDA1361257.1"/>
    <property type="molecule type" value="Genomic_DNA"/>
</dbReference>
<keyword evidence="5" id="KW-1185">Reference proteome</keyword>
<proteinExistence type="predicted"/>
<keyword evidence="2" id="KW-1133">Transmembrane helix</keyword>
<dbReference type="SUPFAM" id="SSF50891">
    <property type="entry name" value="Cyclophilin-like"/>
    <property type="match status" value="1"/>
</dbReference>
<dbReference type="RefSeq" id="WP_270111242.1">
    <property type="nucleotide sequence ID" value="NZ_JAPZVP010000013.1"/>
</dbReference>
<name>A0A9X3SR52_9ACTN</name>
<dbReference type="GO" id="GO:0003755">
    <property type="term" value="F:peptidyl-prolyl cis-trans isomerase activity"/>
    <property type="evidence" value="ECO:0007669"/>
    <property type="project" value="UniProtKB-EC"/>
</dbReference>
<dbReference type="InterPro" id="IPR002130">
    <property type="entry name" value="Cyclophilin-type_PPIase_dom"/>
</dbReference>
<feature type="compositionally biased region" description="Basic and acidic residues" evidence="1">
    <location>
        <begin position="1"/>
        <end position="14"/>
    </location>
</feature>
<dbReference type="Pfam" id="PF00160">
    <property type="entry name" value="Pro_isomerase"/>
    <property type="match status" value="1"/>
</dbReference>
<evidence type="ECO:0000313" key="5">
    <source>
        <dbReference type="Proteomes" id="UP001146067"/>
    </source>
</evidence>
<gene>
    <name evidence="4" type="ORF">O1R50_16625</name>
</gene>